<evidence type="ECO:0000256" key="3">
    <source>
        <dbReference type="ARBA" id="ARBA00022989"/>
    </source>
</evidence>
<organism evidence="6">
    <name type="scientific">marine metagenome</name>
    <dbReference type="NCBI Taxonomy" id="408172"/>
    <lineage>
        <taxon>unclassified sequences</taxon>
        <taxon>metagenomes</taxon>
        <taxon>ecological metagenomes</taxon>
    </lineage>
</organism>
<dbReference type="Pfam" id="PF04279">
    <property type="entry name" value="IspA"/>
    <property type="match status" value="1"/>
</dbReference>
<dbReference type="InterPro" id="IPR006008">
    <property type="entry name" value="YciB"/>
</dbReference>
<feature type="transmembrane region" description="Helical" evidence="5">
    <location>
        <begin position="52"/>
        <end position="68"/>
    </location>
</feature>
<reference evidence="6" key="1">
    <citation type="submission" date="2018-05" db="EMBL/GenBank/DDBJ databases">
        <authorList>
            <person name="Lanie J.A."/>
            <person name="Ng W.-L."/>
            <person name="Kazmierczak K.M."/>
            <person name="Andrzejewski T.M."/>
            <person name="Davidsen T.M."/>
            <person name="Wayne K.J."/>
            <person name="Tettelin H."/>
            <person name="Glass J.I."/>
            <person name="Rusch D."/>
            <person name="Podicherti R."/>
            <person name="Tsui H.-C.T."/>
            <person name="Winkler M.E."/>
        </authorList>
    </citation>
    <scope>NUCLEOTIDE SEQUENCE</scope>
</reference>
<evidence type="ECO:0008006" key="7">
    <source>
        <dbReference type="Google" id="ProtNLM"/>
    </source>
</evidence>
<gene>
    <name evidence="6" type="ORF">METZ01_LOCUS306947</name>
</gene>
<dbReference type="HAMAP" id="MF_00189">
    <property type="entry name" value="YciB"/>
    <property type="match status" value="1"/>
</dbReference>
<name>A0A382MYI4_9ZZZZ</name>
<evidence type="ECO:0000256" key="5">
    <source>
        <dbReference type="SAM" id="Phobius"/>
    </source>
</evidence>
<keyword evidence="4 5" id="KW-0472">Membrane</keyword>
<keyword evidence="3 5" id="KW-1133">Transmembrane helix</keyword>
<accession>A0A382MYI4</accession>
<sequence>MKLLFDFFPLILFFGAYKLYDIYMATLVAMSASLAQVIWVRVRYQRFETTHLVTLFVILFFGGMTLFFRDDMFIKWKPTIVNWIFAVIVLGSQFIGKRTVLERFLGGQMQMPASIWKKVNVSWGLFFLASGLLNLYVAFYFRSHLDEQIRTDFWVNFKVFGLLGITLAFSIIQMLMVARYISTEPPES</sequence>
<evidence type="ECO:0000256" key="2">
    <source>
        <dbReference type="ARBA" id="ARBA00022692"/>
    </source>
</evidence>
<feature type="transmembrane region" description="Helical" evidence="5">
    <location>
        <begin position="121"/>
        <end position="141"/>
    </location>
</feature>
<dbReference type="NCBIfam" id="NF001325">
    <property type="entry name" value="PRK00259.1-3"/>
    <property type="match status" value="1"/>
</dbReference>
<dbReference type="PANTHER" id="PTHR36917:SF1">
    <property type="entry name" value="INNER MEMBRANE-SPANNING PROTEIN YCIB"/>
    <property type="match status" value="1"/>
</dbReference>
<keyword evidence="2 5" id="KW-0812">Transmembrane</keyword>
<evidence type="ECO:0000256" key="4">
    <source>
        <dbReference type="ARBA" id="ARBA00023136"/>
    </source>
</evidence>
<dbReference type="GO" id="GO:0005886">
    <property type="term" value="C:plasma membrane"/>
    <property type="evidence" value="ECO:0007669"/>
    <property type="project" value="TreeGrafter"/>
</dbReference>
<keyword evidence="1" id="KW-1003">Cell membrane</keyword>
<dbReference type="EMBL" id="UINC01096860">
    <property type="protein sequence ID" value="SVC54093.1"/>
    <property type="molecule type" value="Genomic_DNA"/>
</dbReference>
<proteinExistence type="inferred from homology"/>
<dbReference type="AlphaFoldDB" id="A0A382MYI4"/>
<feature type="transmembrane region" description="Helical" evidence="5">
    <location>
        <begin position="20"/>
        <end position="40"/>
    </location>
</feature>
<evidence type="ECO:0000256" key="1">
    <source>
        <dbReference type="ARBA" id="ARBA00022475"/>
    </source>
</evidence>
<dbReference type="NCBIfam" id="TIGR00997">
    <property type="entry name" value="ispZ"/>
    <property type="match status" value="1"/>
</dbReference>
<evidence type="ECO:0000313" key="6">
    <source>
        <dbReference type="EMBL" id="SVC54093.1"/>
    </source>
</evidence>
<feature type="transmembrane region" description="Helical" evidence="5">
    <location>
        <begin position="153"/>
        <end position="172"/>
    </location>
</feature>
<dbReference type="PANTHER" id="PTHR36917">
    <property type="entry name" value="INTRACELLULAR SEPTATION PROTEIN A-RELATED"/>
    <property type="match status" value="1"/>
</dbReference>
<protein>
    <recommendedName>
        <fullName evidence="7">Intracellular septation protein A</fullName>
    </recommendedName>
</protein>